<organism evidence="1 2">
    <name type="scientific">Dorcoceras hygrometricum</name>
    <dbReference type="NCBI Taxonomy" id="472368"/>
    <lineage>
        <taxon>Eukaryota</taxon>
        <taxon>Viridiplantae</taxon>
        <taxon>Streptophyta</taxon>
        <taxon>Embryophyta</taxon>
        <taxon>Tracheophyta</taxon>
        <taxon>Spermatophyta</taxon>
        <taxon>Magnoliopsida</taxon>
        <taxon>eudicotyledons</taxon>
        <taxon>Gunneridae</taxon>
        <taxon>Pentapetalae</taxon>
        <taxon>asterids</taxon>
        <taxon>lamiids</taxon>
        <taxon>Lamiales</taxon>
        <taxon>Gesneriaceae</taxon>
        <taxon>Didymocarpoideae</taxon>
        <taxon>Trichosporeae</taxon>
        <taxon>Loxocarpinae</taxon>
        <taxon>Dorcoceras</taxon>
    </lineage>
</organism>
<name>A0A2Z7ACN7_9LAMI</name>
<gene>
    <name evidence="1" type="ORF">F511_23127</name>
</gene>
<keyword evidence="2" id="KW-1185">Reference proteome</keyword>
<evidence type="ECO:0000313" key="1">
    <source>
        <dbReference type="EMBL" id="KZV19353.1"/>
    </source>
</evidence>
<dbReference type="Proteomes" id="UP000250235">
    <property type="component" value="Unassembled WGS sequence"/>
</dbReference>
<dbReference type="EMBL" id="KV016704">
    <property type="protein sequence ID" value="KZV19353.1"/>
    <property type="molecule type" value="Genomic_DNA"/>
</dbReference>
<proteinExistence type="predicted"/>
<reference evidence="1 2" key="1">
    <citation type="journal article" date="2015" name="Proc. Natl. Acad. Sci. U.S.A.">
        <title>The resurrection genome of Boea hygrometrica: A blueprint for survival of dehydration.</title>
        <authorList>
            <person name="Xiao L."/>
            <person name="Yang G."/>
            <person name="Zhang L."/>
            <person name="Yang X."/>
            <person name="Zhao S."/>
            <person name="Ji Z."/>
            <person name="Zhou Q."/>
            <person name="Hu M."/>
            <person name="Wang Y."/>
            <person name="Chen M."/>
            <person name="Xu Y."/>
            <person name="Jin H."/>
            <person name="Xiao X."/>
            <person name="Hu G."/>
            <person name="Bao F."/>
            <person name="Hu Y."/>
            <person name="Wan P."/>
            <person name="Li L."/>
            <person name="Deng X."/>
            <person name="Kuang T."/>
            <person name="Xiang C."/>
            <person name="Zhu J.K."/>
            <person name="Oliver M.J."/>
            <person name="He Y."/>
        </authorList>
    </citation>
    <scope>NUCLEOTIDE SEQUENCE [LARGE SCALE GENOMIC DNA]</scope>
    <source>
        <strain evidence="2">cv. XS01</strain>
    </source>
</reference>
<dbReference type="AlphaFoldDB" id="A0A2Z7ACN7"/>
<evidence type="ECO:0000313" key="2">
    <source>
        <dbReference type="Proteomes" id="UP000250235"/>
    </source>
</evidence>
<accession>A0A2Z7ACN7</accession>
<protein>
    <submittedName>
        <fullName evidence="1">Uncharacterized protein</fullName>
    </submittedName>
</protein>
<sequence>MAMRRGCFNVWSAKTKLHQLLRVNLPAAGITKPAAGKHKPAAGRHGSVVALTRCINQLQRKEEFEAAVALRKSYHLLV</sequence>